<protein>
    <submittedName>
        <fullName evidence="1">Transposase</fullName>
    </submittedName>
</protein>
<evidence type="ECO:0000313" key="2">
    <source>
        <dbReference type="Proteomes" id="UP000824189"/>
    </source>
</evidence>
<proteinExistence type="predicted"/>
<dbReference type="Pfam" id="PF01527">
    <property type="entry name" value="HTH_Tnp_1"/>
    <property type="match status" value="1"/>
</dbReference>
<dbReference type="GO" id="GO:0006313">
    <property type="term" value="P:DNA transposition"/>
    <property type="evidence" value="ECO:0007669"/>
    <property type="project" value="InterPro"/>
</dbReference>
<comment type="caution">
    <text evidence="1">The sequence shown here is derived from an EMBL/GenBank/DDBJ whole genome shotgun (WGS) entry which is preliminary data.</text>
</comment>
<evidence type="ECO:0000313" key="1">
    <source>
        <dbReference type="EMBL" id="HIW94918.1"/>
    </source>
</evidence>
<sequence>MAHKKRTPEQIVRCSQQADEMAATGLNNAQVAAKLEVSPSPALYNWRKRYRGMDTEAAKQLQALQDENAKLKRMVAKISC</sequence>
<dbReference type="AlphaFoldDB" id="A0A9D1UPJ7"/>
<dbReference type="InterPro" id="IPR009057">
    <property type="entry name" value="Homeodomain-like_sf"/>
</dbReference>
<dbReference type="GO" id="GO:0003677">
    <property type="term" value="F:DNA binding"/>
    <property type="evidence" value="ECO:0007669"/>
    <property type="project" value="InterPro"/>
</dbReference>
<dbReference type="Proteomes" id="UP000824189">
    <property type="component" value="Unassembled WGS sequence"/>
</dbReference>
<reference evidence="1" key="2">
    <citation type="submission" date="2021-04" db="EMBL/GenBank/DDBJ databases">
        <authorList>
            <person name="Gilroy R."/>
        </authorList>
    </citation>
    <scope>NUCLEOTIDE SEQUENCE</scope>
    <source>
        <strain evidence="1">4376</strain>
    </source>
</reference>
<organism evidence="1 2">
    <name type="scientific">Candidatus Corynebacterium gallistercoris</name>
    <dbReference type="NCBI Taxonomy" id="2838530"/>
    <lineage>
        <taxon>Bacteria</taxon>
        <taxon>Bacillati</taxon>
        <taxon>Actinomycetota</taxon>
        <taxon>Actinomycetes</taxon>
        <taxon>Mycobacteriales</taxon>
        <taxon>Corynebacteriaceae</taxon>
        <taxon>Corynebacterium</taxon>
    </lineage>
</organism>
<gene>
    <name evidence="1" type="ORF">H9867_00290</name>
</gene>
<dbReference type="GO" id="GO:0004803">
    <property type="term" value="F:transposase activity"/>
    <property type="evidence" value="ECO:0007669"/>
    <property type="project" value="InterPro"/>
</dbReference>
<reference evidence="1" key="1">
    <citation type="journal article" date="2021" name="PeerJ">
        <title>Extensive microbial diversity within the chicken gut microbiome revealed by metagenomics and culture.</title>
        <authorList>
            <person name="Gilroy R."/>
            <person name="Ravi A."/>
            <person name="Getino M."/>
            <person name="Pursley I."/>
            <person name="Horton D.L."/>
            <person name="Alikhan N.F."/>
            <person name="Baker D."/>
            <person name="Gharbi K."/>
            <person name="Hall N."/>
            <person name="Watson M."/>
            <person name="Adriaenssens E.M."/>
            <person name="Foster-Nyarko E."/>
            <person name="Jarju S."/>
            <person name="Secka A."/>
            <person name="Antonio M."/>
            <person name="Oren A."/>
            <person name="Chaudhuri R.R."/>
            <person name="La Ragione R."/>
            <person name="Hildebrand F."/>
            <person name="Pallen M.J."/>
        </authorList>
    </citation>
    <scope>NUCLEOTIDE SEQUENCE</scope>
    <source>
        <strain evidence="1">4376</strain>
    </source>
</reference>
<dbReference type="InterPro" id="IPR002514">
    <property type="entry name" value="Transposase_8"/>
</dbReference>
<name>A0A9D1UPJ7_9CORY</name>
<dbReference type="EMBL" id="DXFZ01000005">
    <property type="protein sequence ID" value="HIW94918.1"/>
    <property type="molecule type" value="Genomic_DNA"/>
</dbReference>
<accession>A0A9D1UPJ7</accession>
<dbReference type="SUPFAM" id="SSF46689">
    <property type="entry name" value="Homeodomain-like"/>
    <property type="match status" value="1"/>
</dbReference>